<dbReference type="EMBL" id="BPLR01018700">
    <property type="protein sequence ID" value="GIZ01657.1"/>
    <property type="molecule type" value="Genomic_DNA"/>
</dbReference>
<evidence type="ECO:0000256" key="4">
    <source>
        <dbReference type="ARBA" id="ARBA00022737"/>
    </source>
</evidence>
<dbReference type="Proteomes" id="UP001054945">
    <property type="component" value="Unassembled WGS sequence"/>
</dbReference>
<keyword evidence="14" id="KW-1185">Reference proteome</keyword>
<dbReference type="InterPro" id="IPR036236">
    <property type="entry name" value="Znf_C2H2_sf"/>
</dbReference>
<dbReference type="PROSITE" id="PS00028">
    <property type="entry name" value="ZINC_FINGER_C2H2_1"/>
    <property type="match status" value="1"/>
</dbReference>
<dbReference type="Pfam" id="PF00096">
    <property type="entry name" value="zf-C2H2"/>
    <property type="match status" value="2"/>
</dbReference>
<dbReference type="SUPFAM" id="SSF57667">
    <property type="entry name" value="beta-beta-alpha zinc fingers"/>
    <property type="match status" value="1"/>
</dbReference>
<dbReference type="Gene3D" id="3.30.160.60">
    <property type="entry name" value="Classic Zinc Finger"/>
    <property type="match status" value="2"/>
</dbReference>
<evidence type="ECO:0000256" key="6">
    <source>
        <dbReference type="ARBA" id="ARBA00022833"/>
    </source>
</evidence>
<dbReference type="InterPro" id="IPR013087">
    <property type="entry name" value="Znf_C2H2_type"/>
</dbReference>
<keyword evidence="7" id="KW-0805">Transcription regulation</keyword>
<evidence type="ECO:0000256" key="3">
    <source>
        <dbReference type="ARBA" id="ARBA00022723"/>
    </source>
</evidence>
<evidence type="ECO:0000313" key="13">
    <source>
        <dbReference type="EMBL" id="GIZ01657.1"/>
    </source>
</evidence>
<keyword evidence="10" id="KW-0539">Nucleus</keyword>
<comment type="similarity">
    <text evidence="2">Belongs to the krueppel C2H2-type zinc-finger protein family.</text>
</comment>
<dbReference type="GO" id="GO:0000981">
    <property type="term" value="F:DNA-binding transcription factor activity, RNA polymerase II-specific"/>
    <property type="evidence" value="ECO:0007669"/>
    <property type="project" value="TreeGrafter"/>
</dbReference>
<keyword evidence="9" id="KW-0804">Transcription</keyword>
<dbReference type="PANTHER" id="PTHR24394">
    <property type="entry name" value="ZINC FINGER PROTEIN"/>
    <property type="match status" value="1"/>
</dbReference>
<keyword evidence="4" id="KW-0677">Repeat</keyword>
<dbReference type="PROSITE" id="PS50157">
    <property type="entry name" value="ZINC_FINGER_C2H2_2"/>
    <property type="match status" value="2"/>
</dbReference>
<evidence type="ECO:0000256" key="10">
    <source>
        <dbReference type="ARBA" id="ARBA00023242"/>
    </source>
</evidence>
<evidence type="ECO:0000256" key="5">
    <source>
        <dbReference type="ARBA" id="ARBA00022771"/>
    </source>
</evidence>
<keyword evidence="3" id="KW-0479">Metal-binding</keyword>
<proteinExistence type="inferred from homology"/>
<protein>
    <recommendedName>
        <fullName evidence="12">C2H2-type domain-containing protein</fullName>
    </recommendedName>
</protein>
<comment type="subcellular location">
    <subcellularLocation>
        <location evidence="1">Nucleus</location>
    </subcellularLocation>
</comment>
<keyword evidence="5 11" id="KW-0863">Zinc-finger</keyword>
<evidence type="ECO:0000256" key="1">
    <source>
        <dbReference type="ARBA" id="ARBA00004123"/>
    </source>
</evidence>
<evidence type="ECO:0000313" key="14">
    <source>
        <dbReference type="Proteomes" id="UP001054945"/>
    </source>
</evidence>
<comment type="caution">
    <text evidence="13">The sequence shown here is derived from an EMBL/GenBank/DDBJ whole genome shotgun (WGS) entry which is preliminary data.</text>
</comment>
<reference evidence="13 14" key="1">
    <citation type="submission" date="2021-06" db="EMBL/GenBank/DDBJ databases">
        <title>Caerostris extrusa draft genome.</title>
        <authorList>
            <person name="Kono N."/>
            <person name="Arakawa K."/>
        </authorList>
    </citation>
    <scope>NUCLEOTIDE SEQUENCE [LARGE SCALE GENOMIC DNA]</scope>
</reference>
<dbReference type="FunFam" id="3.30.160.60:FF:000145">
    <property type="entry name" value="Zinc finger protein 574"/>
    <property type="match status" value="1"/>
</dbReference>
<dbReference type="PANTHER" id="PTHR24394:SF44">
    <property type="entry name" value="ZINC FINGER PROTEIN 271-LIKE"/>
    <property type="match status" value="1"/>
</dbReference>
<evidence type="ECO:0000259" key="12">
    <source>
        <dbReference type="PROSITE" id="PS50157"/>
    </source>
</evidence>
<organism evidence="13 14">
    <name type="scientific">Caerostris extrusa</name>
    <name type="common">Bark spider</name>
    <name type="synonym">Caerostris bankana</name>
    <dbReference type="NCBI Taxonomy" id="172846"/>
    <lineage>
        <taxon>Eukaryota</taxon>
        <taxon>Metazoa</taxon>
        <taxon>Ecdysozoa</taxon>
        <taxon>Arthropoda</taxon>
        <taxon>Chelicerata</taxon>
        <taxon>Arachnida</taxon>
        <taxon>Araneae</taxon>
        <taxon>Araneomorphae</taxon>
        <taxon>Entelegynae</taxon>
        <taxon>Araneoidea</taxon>
        <taxon>Araneidae</taxon>
        <taxon>Caerostris</taxon>
    </lineage>
</organism>
<dbReference type="GO" id="GO:0008270">
    <property type="term" value="F:zinc ion binding"/>
    <property type="evidence" value="ECO:0007669"/>
    <property type="project" value="UniProtKB-KW"/>
</dbReference>
<name>A0AAV4Y690_CAEEX</name>
<keyword evidence="6" id="KW-0862">Zinc</keyword>
<evidence type="ECO:0000256" key="7">
    <source>
        <dbReference type="ARBA" id="ARBA00023015"/>
    </source>
</evidence>
<feature type="domain" description="C2H2-type" evidence="12">
    <location>
        <begin position="59"/>
        <end position="86"/>
    </location>
</feature>
<dbReference type="GO" id="GO:0005634">
    <property type="term" value="C:nucleus"/>
    <property type="evidence" value="ECO:0007669"/>
    <property type="project" value="UniProtKB-SubCell"/>
</dbReference>
<keyword evidence="8" id="KW-0238">DNA-binding</keyword>
<sequence length="157" mass="17400">MLKNPSIGEMAVNMANISELASLHIPTTQSHADCEQCRVYFVDIKTHQLYTQPPQEQRFACNQCDKSFTRKDKLGNHLRMHSGECPHVCSHCNKAFARKDQLNAHIPFVAKPLLAKIPDLTLPGPPTMIPQPVSVPVPVPVTLTDTKPMIAVTAPQQ</sequence>
<evidence type="ECO:0000256" key="11">
    <source>
        <dbReference type="PROSITE-ProRule" id="PRU00042"/>
    </source>
</evidence>
<dbReference type="FunFam" id="3.30.160.60:FF:001156">
    <property type="entry name" value="Zinc finger protein 407"/>
    <property type="match status" value="1"/>
</dbReference>
<evidence type="ECO:0000256" key="9">
    <source>
        <dbReference type="ARBA" id="ARBA00023163"/>
    </source>
</evidence>
<accession>A0AAV4Y690</accession>
<dbReference type="AlphaFoldDB" id="A0AAV4Y690"/>
<evidence type="ECO:0000256" key="2">
    <source>
        <dbReference type="ARBA" id="ARBA00006991"/>
    </source>
</evidence>
<dbReference type="GO" id="GO:0003677">
    <property type="term" value="F:DNA binding"/>
    <property type="evidence" value="ECO:0007669"/>
    <property type="project" value="UniProtKB-KW"/>
</dbReference>
<feature type="domain" description="C2H2-type" evidence="12">
    <location>
        <begin position="87"/>
        <end position="105"/>
    </location>
</feature>
<dbReference type="SMART" id="SM00355">
    <property type="entry name" value="ZnF_C2H2"/>
    <property type="match status" value="2"/>
</dbReference>
<evidence type="ECO:0000256" key="8">
    <source>
        <dbReference type="ARBA" id="ARBA00023125"/>
    </source>
</evidence>
<gene>
    <name evidence="13" type="ORF">CEXT_165751</name>
</gene>